<evidence type="ECO:0000313" key="2">
    <source>
        <dbReference type="EMBL" id="MCI03316.1"/>
    </source>
</evidence>
<dbReference type="Proteomes" id="UP000265520">
    <property type="component" value="Unassembled WGS sequence"/>
</dbReference>
<keyword evidence="3" id="KW-1185">Reference proteome</keyword>
<evidence type="ECO:0000259" key="1">
    <source>
        <dbReference type="SMART" id="SM00985"/>
    </source>
</evidence>
<accession>A0A392NW40</accession>
<feature type="domain" description="Ubiquitin-activating enzyme E1 C-terminal" evidence="1">
    <location>
        <begin position="1"/>
        <end position="105"/>
    </location>
</feature>
<dbReference type="AlphaFoldDB" id="A0A392NW40"/>
<dbReference type="InterPro" id="IPR038252">
    <property type="entry name" value="UBA_E1_C_sf"/>
</dbReference>
<organism evidence="2 3">
    <name type="scientific">Trifolium medium</name>
    <dbReference type="NCBI Taxonomy" id="97028"/>
    <lineage>
        <taxon>Eukaryota</taxon>
        <taxon>Viridiplantae</taxon>
        <taxon>Streptophyta</taxon>
        <taxon>Embryophyta</taxon>
        <taxon>Tracheophyta</taxon>
        <taxon>Spermatophyta</taxon>
        <taxon>Magnoliopsida</taxon>
        <taxon>eudicotyledons</taxon>
        <taxon>Gunneridae</taxon>
        <taxon>Pentapetalae</taxon>
        <taxon>rosids</taxon>
        <taxon>fabids</taxon>
        <taxon>Fabales</taxon>
        <taxon>Fabaceae</taxon>
        <taxon>Papilionoideae</taxon>
        <taxon>50 kb inversion clade</taxon>
        <taxon>NPAAA clade</taxon>
        <taxon>Hologalegina</taxon>
        <taxon>IRL clade</taxon>
        <taxon>Trifolieae</taxon>
        <taxon>Trifolium</taxon>
    </lineage>
</organism>
<dbReference type="Pfam" id="PF09358">
    <property type="entry name" value="E1_UFD"/>
    <property type="match status" value="1"/>
</dbReference>
<dbReference type="EMBL" id="LXQA010051795">
    <property type="protein sequence ID" value="MCI03316.1"/>
    <property type="molecule type" value="Genomic_DNA"/>
</dbReference>
<reference evidence="2 3" key="1">
    <citation type="journal article" date="2018" name="Front. Plant Sci.">
        <title>Red Clover (Trifolium pratense) and Zigzag Clover (T. medium) - A Picture of Genomic Similarities and Differences.</title>
        <authorList>
            <person name="Dluhosova J."/>
            <person name="Istvanek J."/>
            <person name="Nedelnik J."/>
            <person name="Repkova J."/>
        </authorList>
    </citation>
    <scope>NUCLEOTIDE SEQUENCE [LARGE SCALE GENOMIC DNA]</scope>
    <source>
        <strain evidence="3">cv. 10/8</strain>
        <tissue evidence="2">Leaf</tissue>
    </source>
</reference>
<dbReference type="FunFam" id="3.10.290.60:FF:000001">
    <property type="entry name" value="Ubiquitin-activating enzyme E1 2"/>
    <property type="match status" value="1"/>
</dbReference>
<evidence type="ECO:0000313" key="3">
    <source>
        <dbReference type="Proteomes" id="UP000265520"/>
    </source>
</evidence>
<proteinExistence type="predicted"/>
<name>A0A392NW40_9FABA</name>
<comment type="caution">
    <text evidence="2">The sequence shown here is derived from an EMBL/GenBank/DDBJ whole genome shotgun (WGS) entry which is preliminary data.</text>
</comment>
<dbReference type="InterPro" id="IPR018965">
    <property type="entry name" value="Ub-activating_enz_E1_C"/>
</dbReference>
<protein>
    <submittedName>
        <fullName evidence="2">Ubiquitin-activating enzyme E1 1-like</fullName>
    </submittedName>
</protein>
<sequence length="110" mass="12890">MAEPVPPKVIKHQEMSWTIWDRWTLANDPTLRELIQWLKDKGLNAYSISCGNVLLFNKLSSRHIERMDRKIGDLARSYIPSYRHHLDVVVACDDEKDNDVDIPLVSIYFH</sequence>
<dbReference type="Gene3D" id="3.10.290.60">
    <property type="entry name" value="Ubiquitin-activating enzyme E1, UFD domain"/>
    <property type="match status" value="1"/>
</dbReference>
<dbReference type="SMART" id="SM00985">
    <property type="entry name" value="UBA_e1_C"/>
    <property type="match status" value="1"/>
</dbReference>